<comment type="subcellular location">
    <subcellularLocation>
        <location evidence="1">Cell membrane</location>
        <topology evidence="1">Multi-pass membrane protein</topology>
    </subcellularLocation>
</comment>
<sequence>MSRKKTIMLSKLWILAYRDLGRNRRRTILSIVAVALGLGLLILMNGYIAGVMDESVQNNIRLNTGHLQIRADSYTEGELSLAWPDLLRDPEVLAAHAATLPGVRGAAPVLWAGGVIATPNDSLGIQITGIDPTSTIYDPIREALVGGVFLSADDRTGIMIGRRLAEELGLAVGSDVSLTVVDSDGNADEGVFTVRGLFHTGIPSYDQGSVLMPLAKAQAFARTERRASAIMIMLHDNQALVSVSAALRSPDLQLLSWQDMNRLFLETMQTGLAFYYILDGIVMLIVAVIIANTLLMSVFERIREMGILSALGMKGRHLTQMLLLEAACMGLVGIALGLVLGLGGVAYLTYVGITIGDIASVAGDSIALGSTIHGRFVPETFAGLSIATFIFVLLAALYPAWYAARLEPVVALRG</sequence>
<dbReference type="InterPro" id="IPR025857">
    <property type="entry name" value="MacB_PCD"/>
</dbReference>
<evidence type="ECO:0008006" key="12">
    <source>
        <dbReference type="Google" id="ProtNLM"/>
    </source>
</evidence>
<dbReference type="HOGENOM" id="CLU_000604_8_6_0"/>
<comment type="similarity">
    <text evidence="2">Belongs to the ABC-4 integral membrane protein family. LolC/E subfamily.</text>
</comment>
<evidence type="ECO:0000259" key="8">
    <source>
        <dbReference type="Pfam" id="PF02687"/>
    </source>
</evidence>
<dbReference type="Pfam" id="PF02687">
    <property type="entry name" value="FtsX"/>
    <property type="match status" value="1"/>
</dbReference>
<evidence type="ECO:0000256" key="6">
    <source>
        <dbReference type="ARBA" id="ARBA00023136"/>
    </source>
</evidence>
<dbReference type="GO" id="GO:0098797">
    <property type="term" value="C:plasma membrane protein complex"/>
    <property type="evidence" value="ECO:0007669"/>
    <property type="project" value="TreeGrafter"/>
</dbReference>
<evidence type="ECO:0000256" key="4">
    <source>
        <dbReference type="ARBA" id="ARBA00022692"/>
    </source>
</evidence>
<organism evidence="10 11">
    <name type="scientific">Oscillochloris trichoides DG-6</name>
    <dbReference type="NCBI Taxonomy" id="765420"/>
    <lineage>
        <taxon>Bacteria</taxon>
        <taxon>Bacillati</taxon>
        <taxon>Chloroflexota</taxon>
        <taxon>Chloroflexia</taxon>
        <taxon>Chloroflexales</taxon>
        <taxon>Chloroflexineae</taxon>
        <taxon>Oscillochloridaceae</taxon>
        <taxon>Oscillochloris</taxon>
    </lineage>
</organism>
<feature type="transmembrane region" description="Helical" evidence="7">
    <location>
        <begin position="320"/>
        <end position="341"/>
    </location>
</feature>
<accession>E1IFN7</accession>
<dbReference type="AlphaFoldDB" id="E1IFN7"/>
<dbReference type="EMBL" id="ADVR01000092">
    <property type="protein sequence ID" value="EFO80053.1"/>
    <property type="molecule type" value="Genomic_DNA"/>
</dbReference>
<feature type="domain" description="MacB-like periplasmic core" evidence="9">
    <location>
        <begin position="27"/>
        <end position="248"/>
    </location>
</feature>
<evidence type="ECO:0000313" key="10">
    <source>
        <dbReference type="EMBL" id="EFO80053.1"/>
    </source>
</evidence>
<dbReference type="eggNOG" id="COG4591">
    <property type="taxonomic scope" value="Bacteria"/>
</dbReference>
<keyword evidence="5 7" id="KW-1133">Transmembrane helix</keyword>
<dbReference type="PANTHER" id="PTHR30489:SF0">
    <property type="entry name" value="LIPOPROTEIN-RELEASING SYSTEM TRANSMEMBRANE PROTEIN LOLE"/>
    <property type="match status" value="1"/>
</dbReference>
<evidence type="ECO:0000256" key="3">
    <source>
        <dbReference type="ARBA" id="ARBA00022475"/>
    </source>
</evidence>
<keyword evidence="3" id="KW-1003">Cell membrane</keyword>
<keyword evidence="11" id="KW-1185">Reference proteome</keyword>
<evidence type="ECO:0000313" key="11">
    <source>
        <dbReference type="Proteomes" id="UP000054010"/>
    </source>
</evidence>
<feature type="domain" description="ABC3 transporter permease C-terminal" evidence="8">
    <location>
        <begin position="280"/>
        <end position="408"/>
    </location>
</feature>
<feature type="transmembrane region" description="Helical" evidence="7">
    <location>
        <begin position="273"/>
        <end position="299"/>
    </location>
</feature>
<evidence type="ECO:0000256" key="7">
    <source>
        <dbReference type="SAM" id="Phobius"/>
    </source>
</evidence>
<gene>
    <name evidence="10" type="ORF">OSCT_2138</name>
</gene>
<dbReference type="PANTHER" id="PTHR30489">
    <property type="entry name" value="LIPOPROTEIN-RELEASING SYSTEM TRANSMEMBRANE PROTEIN LOLE"/>
    <property type="match status" value="1"/>
</dbReference>
<evidence type="ECO:0000256" key="5">
    <source>
        <dbReference type="ARBA" id="ARBA00022989"/>
    </source>
</evidence>
<proteinExistence type="inferred from homology"/>
<feature type="transmembrane region" description="Helical" evidence="7">
    <location>
        <begin position="347"/>
        <end position="369"/>
    </location>
</feature>
<dbReference type="Pfam" id="PF12704">
    <property type="entry name" value="MacB_PCD"/>
    <property type="match status" value="1"/>
</dbReference>
<feature type="transmembrane region" description="Helical" evidence="7">
    <location>
        <begin position="28"/>
        <end position="48"/>
    </location>
</feature>
<evidence type="ECO:0000256" key="2">
    <source>
        <dbReference type="ARBA" id="ARBA00005236"/>
    </source>
</evidence>
<dbReference type="Proteomes" id="UP000054010">
    <property type="component" value="Unassembled WGS sequence"/>
</dbReference>
<comment type="caution">
    <text evidence="10">The sequence shown here is derived from an EMBL/GenBank/DDBJ whole genome shotgun (WGS) entry which is preliminary data.</text>
</comment>
<evidence type="ECO:0000256" key="1">
    <source>
        <dbReference type="ARBA" id="ARBA00004651"/>
    </source>
</evidence>
<dbReference type="InterPro" id="IPR003838">
    <property type="entry name" value="ABC3_permease_C"/>
</dbReference>
<keyword evidence="6 7" id="KW-0472">Membrane</keyword>
<evidence type="ECO:0000259" key="9">
    <source>
        <dbReference type="Pfam" id="PF12704"/>
    </source>
</evidence>
<reference evidence="10 11" key="1">
    <citation type="journal article" date="2011" name="J. Bacteriol.">
        <title>Draft genome sequence of the anoxygenic filamentous phototrophic bacterium Oscillochloris trichoides subsp. DG-6.</title>
        <authorList>
            <person name="Kuznetsov B.B."/>
            <person name="Ivanovsky R.N."/>
            <person name="Keppen O.I."/>
            <person name="Sukhacheva M.V."/>
            <person name="Bumazhkin B.K."/>
            <person name="Patutina E.O."/>
            <person name="Beletsky A.V."/>
            <person name="Mardanov A.V."/>
            <person name="Baslerov R.V."/>
            <person name="Panteleeva A.N."/>
            <person name="Kolganova T.V."/>
            <person name="Ravin N.V."/>
            <person name="Skryabin K.G."/>
        </authorList>
    </citation>
    <scope>NUCLEOTIDE SEQUENCE [LARGE SCALE GENOMIC DNA]</scope>
    <source>
        <strain evidence="10 11">DG-6</strain>
    </source>
</reference>
<dbReference type="GO" id="GO:0044874">
    <property type="term" value="P:lipoprotein localization to outer membrane"/>
    <property type="evidence" value="ECO:0007669"/>
    <property type="project" value="TreeGrafter"/>
</dbReference>
<feature type="transmembrane region" description="Helical" evidence="7">
    <location>
        <begin position="381"/>
        <end position="404"/>
    </location>
</feature>
<keyword evidence="4 7" id="KW-0812">Transmembrane</keyword>
<protein>
    <recommendedName>
        <fullName evidence="12">ABC3 transporter permease protein domain-containing protein</fullName>
    </recommendedName>
</protein>
<dbReference type="InterPro" id="IPR051447">
    <property type="entry name" value="Lipoprotein-release_system"/>
</dbReference>
<dbReference type="STRING" id="765420.OSCT_2138"/>
<name>E1IFN7_9CHLR</name>